<name>A0A9P6XHJ8_RHIOR</name>
<dbReference type="SUPFAM" id="SSF117281">
    <property type="entry name" value="Kelch motif"/>
    <property type="match status" value="1"/>
</dbReference>
<feature type="region of interest" description="Disordered" evidence="3">
    <location>
        <begin position="446"/>
        <end position="485"/>
    </location>
</feature>
<dbReference type="Gene3D" id="2.120.10.80">
    <property type="entry name" value="Kelch-type beta propeller"/>
    <property type="match status" value="2"/>
</dbReference>
<organism evidence="6 7">
    <name type="scientific">Rhizopus oryzae</name>
    <name type="common">Mucormycosis agent</name>
    <name type="synonym">Rhizopus arrhizus var. delemar</name>
    <dbReference type="NCBI Taxonomy" id="64495"/>
    <lineage>
        <taxon>Eukaryota</taxon>
        <taxon>Fungi</taxon>
        <taxon>Fungi incertae sedis</taxon>
        <taxon>Mucoromycota</taxon>
        <taxon>Mucoromycotina</taxon>
        <taxon>Mucoromycetes</taxon>
        <taxon>Mucorales</taxon>
        <taxon>Mucorineae</taxon>
        <taxon>Rhizopodaceae</taxon>
        <taxon>Rhizopus</taxon>
    </lineage>
</organism>
<keyword evidence="4" id="KW-1133">Transmembrane helix</keyword>
<accession>A0A9P6XHJ8</accession>
<feature type="transmembrane region" description="Helical" evidence="4">
    <location>
        <begin position="382"/>
        <end position="403"/>
    </location>
</feature>
<feature type="region of interest" description="Disordered" evidence="3">
    <location>
        <begin position="344"/>
        <end position="366"/>
    </location>
</feature>
<protein>
    <recommendedName>
        <fullName evidence="5">Attractin/MKLN-like beta-propeller domain-containing protein</fullName>
    </recommendedName>
</protein>
<dbReference type="Pfam" id="PF24981">
    <property type="entry name" value="Beta-prop_ATRN-LZTR1"/>
    <property type="match status" value="1"/>
</dbReference>
<comment type="caution">
    <text evidence="6">The sequence shown here is derived from an EMBL/GenBank/DDBJ whole genome shotgun (WGS) entry which is preliminary data.</text>
</comment>
<sequence length="485" mass="53559">MSESDSSYNVDDSLYLLQLNFTDPILLTDLNANWTRISSINPFELENRVFSQFAVLSDGKRFIINGGRKSLKGGYTYAVNETIMYDSVQNIWQKLPDSSRTNMAQVAFGTAVDFQTTDGEAVGFFGGLTISSSCNAFTNFTIFNLSSQEWSYFSPQKNLMKNIYINDHTATLNPKTGKIYYLGGQLYQDINCNSKTPIGNDFTSSYVFDTKKGEWKNQPLGGARPGYRIYPTATLGQFVNSSSFNTPDSQNIILVGGMIANTLVFPDIVYTLDLNTNNWTRQNQDLSHEVARYLHSAVLVDTTLFIMFGLRFKLKPNNDMVALNVSDIKNITQIDAYPYPLPSASNNSSSTTSSSTNPADGSLTSSGKAGIADGSLTSGGKAGTAVGTVIGAATIVAVVFYVYRRRKRSDPQGEDTQSYQLANEEIYVDWDKIESQYREIQLPALQTSSSHASLELPRITPDEVTDVSPKFQEKSKLSQTPDVND</sequence>
<dbReference type="InterPro" id="IPR015915">
    <property type="entry name" value="Kelch-typ_b-propeller"/>
</dbReference>
<keyword evidence="1" id="KW-0880">Kelch repeat</keyword>
<proteinExistence type="predicted"/>
<dbReference type="InterPro" id="IPR056737">
    <property type="entry name" value="Beta-prop_ATRN-MKLN-like"/>
</dbReference>
<feature type="compositionally biased region" description="Low complexity" evidence="3">
    <location>
        <begin position="345"/>
        <end position="357"/>
    </location>
</feature>
<evidence type="ECO:0000256" key="2">
    <source>
        <dbReference type="ARBA" id="ARBA00022737"/>
    </source>
</evidence>
<gene>
    <name evidence="6" type="ORF">G6F64_001820</name>
</gene>
<dbReference type="PANTHER" id="PTHR46093">
    <property type="entry name" value="ACYL-COA-BINDING DOMAIN-CONTAINING PROTEIN 5"/>
    <property type="match status" value="1"/>
</dbReference>
<evidence type="ECO:0000256" key="4">
    <source>
        <dbReference type="SAM" id="Phobius"/>
    </source>
</evidence>
<keyword evidence="2" id="KW-0677">Repeat</keyword>
<keyword evidence="4" id="KW-0472">Membrane</keyword>
<feature type="domain" description="Attractin/MKLN-like beta-propeller" evidence="5">
    <location>
        <begin position="33"/>
        <end position="309"/>
    </location>
</feature>
<evidence type="ECO:0000259" key="5">
    <source>
        <dbReference type="Pfam" id="PF24981"/>
    </source>
</evidence>
<evidence type="ECO:0000256" key="3">
    <source>
        <dbReference type="SAM" id="MobiDB-lite"/>
    </source>
</evidence>
<evidence type="ECO:0000313" key="7">
    <source>
        <dbReference type="Proteomes" id="UP000716291"/>
    </source>
</evidence>
<evidence type="ECO:0000256" key="1">
    <source>
        <dbReference type="ARBA" id="ARBA00022441"/>
    </source>
</evidence>
<dbReference type="AlphaFoldDB" id="A0A9P6XHJ8"/>
<keyword evidence="7" id="KW-1185">Reference proteome</keyword>
<dbReference type="Proteomes" id="UP000716291">
    <property type="component" value="Unassembled WGS sequence"/>
</dbReference>
<evidence type="ECO:0000313" key="6">
    <source>
        <dbReference type="EMBL" id="KAG1313988.1"/>
    </source>
</evidence>
<dbReference type="PANTHER" id="PTHR46093:SF18">
    <property type="entry name" value="FIBRONECTIN TYPE-III DOMAIN-CONTAINING PROTEIN"/>
    <property type="match status" value="1"/>
</dbReference>
<reference evidence="6" key="1">
    <citation type="journal article" date="2020" name="Microb. Genom.">
        <title>Genetic diversity of clinical and environmental Mucorales isolates obtained from an investigation of mucormycosis cases among solid organ transplant recipients.</title>
        <authorList>
            <person name="Nguyen M.H."/>
            <person name="Kaul D."/>
            <person name="Muto C."/>
            <person name="Cheng S.J."/>
            <person name="Richter R.A."/>
            <person name="Bruno V.M."/>
            <person name="Liu G."/>
            <person name="Beyhan S."/>
            <person name="Sundermann A.J."/>
            <person name="Mounaud S."/>
            <person name="Pasculle A.W."/>
            <person name="Nierman W.C."/>
            <person name="Driscoll E."/>
            <person name="Cumbie R."/>
            <person name="Clancy C.J."/>
            <person name="Dupont C.L."/>
        </authorList>
    </citation>
    <scope>NUCLEOTIDE SEQUENCE</scope>
    <source>
        <strain evidence="6">GL11</strain>
    </source>
</reference>
<dbReference type="EMBL" id="JAANQT010000147">
    <property type="protein sequence ID" value="KAG1313988.1"/>
    <property type="molecule type" value="Genomic_DNA"/>
</dbReference>
<keyword evidence="4" id="KW-0812">Transmembrane</keyword>
<dbReference type="OrthoDB" id="2263777at2759"/>